<accession>A0A4U5TSQ3</accession>
<dbReference type="EMBL" id="SWMU01000001">
    <property type="protein sequence ID" value="TKS57350.1"/>
    <property type="molecule type" value="Genomic_DNA"/>
</dbReference>
<feature type="region of interest" description="Disordered" evidence="1">
    <location>
        <begin position="141"/>
        <end position="171"/>
    </location>
</feature>
<reference evidence="2 3" key="1">
    <citation type="submission" date="2019-04" db="EMBL/GenBank/DDBJ databases">
        <title>Psychroflexus halotolerans sp. nov., isolated from a marine solar saltern.</title>
        <authorList>
            <person name="Feng X."/>
        </authorList>
    </citation>
    <scope>NUCLEOTIDE SEQUENCE [LARGE SCALE GENOMIC DNA]</scope>
    <source>
        <strain evidence="2 3">WDS2C27</strain>
    </source>
</reference>
<evidence type="ECO:0000256" key="1">
    <source>
        <dbReference type="SAM" id="MobiDB-lite"/>
    </source>
</evidence>
<evidence type="ECO:0000313" key="3">
    <source>
        <dbReference type="Proteomes" id="UP000306552"/>
    </source>
</evidence>
<keyword evidence="3" id="KW-1185">Reference proteome</keyword>
<name>A0A4U5TSQ3_9FLAO</name>
<dbReference type="RefSeq" id="WP_138931053.1">
    <property type="nucleotide sequence ID" value="NZ_SWMU01000001.1"/>
</dbReference>
<evidence type="ECO:0000313" key="2">
    <source>
        <dbReference type="EMBL" id="TKS57350.1"/>
    </source>
</evidence>
<dbReference type="PROSITE" id="PS51257">
    <property type="entry name" value="PROKAR_LIPOPROTEIN"/>
    <property type="match status" value="1"/>
</dbReference>
<proteinExistence type="predicted"/>
<sequence length="341" mass="38090">MKINTYKYYLLVACITLNFLVSCDDGELITTTFNFDEETNLSLCQQDDINVLYFIDPETNEAISFRFPDEDFEGVFTGLETVESIELNINSDNQVTYRRLSSSTSGSNYFCQQIPPSSPQVLEEFVSTTGGMAILEIRISEQDDDDGVPPEIEDRNGNGNLFDDDTDGDGIPDFLDTDDDNDNVLTASEELEAVDDNGNVIIDENGDVVYVDTDNDGVPNYLDDDDDGDGIPTKKEDLNACEDPENPALNPDNDLNADGIPLYLDDTATEIEDINVVKRNSITRSFFTQVVFTDITFENQNNNESLSFSNFIMGRFQTSTTQDLEFNDTVISEDDVNNICQ</sequence>
<gene>
    <name evidence="2" type="ORF">FCN74_02710</name>
</gene>
<feature type="compositionally biased region" description="Acidic residues" evidence="1">
    <location>
        <begin position="162"/>
        <end position="171"/>
    </location>
</feature>
<organism evidence="2 3">
    <name type="scientific">Mesohalobacter halotolerans</name>
    <dbReference type="NCBI Taxonomy" id="1883405"/>
    <lineage>
        <taxon>Bacteria</taxon>
        <taxon>Pseudomonadati</taxon>
        <taxon>Bacteroidota</taxon>
        <taxon>Flavobacteriia</taxon>
        <taxon>Flavobacteriales</taxon>
        <taxon>Flavobacteriaceae</taxon>
        <taxon>Mesohalobacter</taxon>
    </lineage>
</organism>
<dbReference type="Proteomes" id="UP000306552">
    <property type="component" value="Unassembled WGS sequence"/>
</dbReference>
<dbReference type="OrthoDB" id="1159446at2"/>
<comment type="caution">
    <text evidence="2">The sequence shown here is derived from an EMBL/GenBank/DDBJ whole genome shotgun (WGS) entry which is preliminary data.</text>
</comment>
<protein>
    <submittedName>
        <fullName evidence="2">Uncharacterized protein</fullName>
    </submittedName>
</protein>
<dbReference type="AlphaFoldDB" id="A0A4U5TSQ3"/>